<gene>
    <name evidence="1" type="ORF">SDC9_58711</name>
</gene>
<protein>
    <submittedName>
        <fullName evidence="1">Uncharacterized protein</fullName>
    </submittedName>
</protein>
<organism evidence="1">
    <name type="scientific">bioreactor metagenome</name>
    <dbReference type="NCBI Taxonomy" id="1076179"/>
    <lineage>
        <taxon>unclassified sequences</taxon>
        <taxon>metagenomes</taxon>
        <taxon>ecological metagenomes</taxon>
    </lineage>
</organism>
<sequence length="94" mass="10179">MVPGEEILPRRGVLDLHRKDGLLADIRLEGVKRHPRPVVAEGPFIVRAKLGIAQGIGDGDRGNHLVDADGLRYVGEVAHDNHGNAAALDFLCDR</sequence>
<dbReference type="EMBL" id="VSSQ01001960">
    <property type="protein sequence ID" value="MPM12358.1"/>
    <property type="molecule type" value="Genomic_DNA"/>
</dbReference>
<comment type="caution">
    <text evidence="1">The sequence shown here is derived from an EMBL/GenBank/DDBJ whole genome shotgun (WGS) entry which is preliminary data.</text>
</comment>
<reference evidence="1" key="1">
    <citation type="submission" date="2019-08" db="EMBL/GenBank/DDBJ databases">
        <authorList>
            <person name="Kucharzyk K."/>
            <person name="Murdoch R.W."/>
            <person name="Higgins S."/>
            <person name="Loffler F."/>
        </authorList>
    </citation>
    <scope>NUCLEOTIDE SEQUENCE</scope>
</reference>
<accession>A0A644X930</accession>
<name>A0A644X930_9ZZZZ</name>
<proteinExistence type="predicted"/>
<evidence type="ECO:0000313" key="1">
    <source>
        <dbReference type="EMBL" id="MPM12358.1"/>
    </source>
</evidence>
<dbReference type="AlphaFoldDB" id="A0A644X930"/>